<evidence type="ECO:0000256" key="6">
    <source>
        <dbReference type="SAM" id="Phobius"/>
    </source>
</evidence>
<dbReference type="OrthoDB" id="5217426at2759"/>
<keyword evidence="3" id="KW-0349">Heme</keyword>
<evidence type="ECO:0008006" key="9">
    <source>
        <dbReference type="Google" id="ProtNLM"/>
    </source>
</evidence>
<dbReference type="SUPFAM" id="SSF48264">
    <property type="entry name" value="Cytochrome P450"/>
    <property type="match status" value="1"/>
</dbReference>
<reference evidence="7" key="1">
    <citation type="submission" date="2022-10" db="EMBL/GenBank/DDBJ databases">
        <title>Tapping the CABI collections for fungal endophytes: first genome assemblies for Collariella, Neodidymelliopsis, Ascochyta clinopodiicola, Didymella pomorum, Didymosphaeria variabile, Neocosmospora piperis and Neocucurbitaria cava.</title>
        <authorList>
            <person name="Hill R."/>
        </authorList>
    </citation>
    <scope>NUCLEOTIDE SEQUENCE</scope>
    <source>
        <strain evidence="7">IMI 355082</strain>
    </source>
</reference>
<dbReference type="Gene3D" id="1.10.630.10">
    <property type="entry name" value="Cytochrome P450"/>
    <property type="match status" value="1"/>
</dbReference>
<accession>A0A9W8Z1R7</accession>
<keyword evidence="4" id="KW-0479">Metal-binding</keyword>
<evidence type="ECO:0000256" key="4">
    <source>
        <dbReference type="ARBA" id="ARBA00022723"/>
    </source>
</evidence>
<dbReference type="InterPro" id="IPR050121">
    <property type="entry name" value="Cytochrome_P450_monoxygenase"/>
</dbReference>
<protein>
    <recommendedName>
        <fullName evidence="9">Cytochrome P450</fullName>
    </recommendedName>
</protein>
<evidence type="ECO:0000256" key="3">
    <source>
        <dbReference type="ARBA" id="ARBA00022617"/>
    </source>
</evidence>
<keyword evidence="6" id="KW-0812">Transmembrane</keyword>
<organism evidence="7 8">
    <name type="scientific">Gnomoniopsis smithogilvyi</name>
    <dbReference type="NCBI Taxonomy" id="1191159"/>
    <lineage>
        <taxon>Eukaryota</taxon>
        <taxon>Fungi</taxon>
        <taxon>Dikarya</taxon>
        <taxon>Ascomycota</taxon>
        <taxon>Pezizomycotina</taxon>
        <taxon>Sordariomycetes</taxon>
        <taxon>Sordariomycetidae</taxon>
        <taxon>Diaporthales</taxon>
        <taxon>Gnomoniaceae</taxon>
        <taxon>Gnomoniopsis</taxon>
    </lineage>
</organism>
<keyword evidence="6" id="KW-1133">Transmembrane helix</keyword>
<dbReference type="InterPro" id="IPR036396">
    <property type="entry name" value="Cyt_P450_sf"/>
</dbReference>
<gene>
    <name evidence="7" type="ORF">N0V93_000353</name>
</gene>
<evidence type="ECO:0000256" key="2">
    <source>
        <dbReference type="ARBA" id="ARBA00010617"/>
    </source>
</evidence>
<dbReference type="GO" id="GO:0005506">
    <property type="term" value="F:iron ion binding"/>
    <property type="evidence" value="ECO:0007669"/>
    <property type="project" value="InterPro"/>
</dbReference>
<evidence type="ECO:0000313" key="7">
    <source>
        <dbReference type="EMBL" id="KAJ4396135.1"/>
    </source>
</evidence>
<evidence type="ECO:0000256" key="5">
    <source>
        <dbReference type="ARBA" id="ARBA00023004"/>
    </source>
</evidence>
<sequence>MADLSWSQWLAIVLTISAVLIVYWKWSKDPLADFPGPKIAAWTRLYSVAILLSGREHIHLQEAHQRYGPVVRWQPNTLLVNDSMMLPKIYHLRQNKTPHYNQSPTEIKGIVEENDWAKHREKRRRLDPTFAPKAVYRSEGLVDSYVDKWILGLRNFTKSSEVFDFSMWGK</sequence>
<feature type="transmembrane region" description="Helical" evidence="6">
    <location>
        <begin position="6"/>
        <end position="24"/>
    </location>
</feature>
<proteinExistence type="inferred from homology"/>
<comment type="cofactor">
    <cofactor evidence="1">
        <name>heme</name>
        <dbReference type="ChEBI" id="CHEBI:30413"/>
    </cofactor>
</comment>
<keyword evidence="6" id="KW-0472">Membrane</keyword>
<dbReference type="AlphaFoldDB" id="A0A9W8Z1R7"/>
<dbReference type="GO" id="GO:0016705">
    <property type="term" value="F:oxidoreductase activity, acting on paired donors, with incorporation or reduction of molecular oxygen"/>
    <property type="evidence" value="ECO:0007669"/>
    <property type="project" value="InterPro"/>
</dbReference>
<dbReference type="PANTHER" id="PTHR24305:SF232">
    <property type="entry name" value="P450, PUTATIVE (EUROFUNG)-RELATED"/>
    <property type="match status" value="1"/>
</dbReference>
<dbReference type="GO" id="GO:0004497">
    <property type="term" value="F:monooxygenase activity"/>
    <property type="evidence" value="ECO:0007669"/>
    <property type="project" value="InterPro"/>
</dbReference>
<dbReference type="Proteomes" id="UP001140453">
    <property type="component" value="Unassembled WGS sequence"/>
</dbReference>
<evidence type="ECO:0000313" key="8">
    <source>
        <dbReference type="Proteomes" id="UP001140453"/>
    </source>
</evidence>
<dbReference type="EMBL" id="JAPEVB010000001">
    <property type="protein sequence ID" value="KAJ4396135.1"/>
    <property type="molecule type" value="Genomic_DNA"/>
</dbReference>
<keyword evidence="8" id="KW-1185">Reference proteome</keyword>
<dbReference type="PANTHER" id="PTHR24305">
    <property type="entry name" value="CYTOCHROME P450"/>
    <property type="match status" value="1"/>
</dbReference>
<keyword evidence="5" id="KW-0408">Iron</keyword>
<comment type="caution">
    <text evidence="7">The sequence shown here is derived from an EMBL/GenBank/DDBJ whole genome shotgun (WGS) entry which is preliminary data.</text>
</comment>
<evidence type="ECO:0000256" key="1">
    <source>
        <dbReference type="ARBA" id="ARBA00001971"/>
    </source>
</evidence>
<dbReference type="GO" id="GO:0020037">
    <property type="term" value="F:heme binding"/>
    <property type="evidence" value="ECO:0007669"/>
    <property type="project" value="InterPro"/>
</dbReference>
<name>A0A9W8Z1R7_9PEZI</name>
<comment type="similarity">
    <text evidence="2">Belongs to the cytochrome P450 family.</text>
</comment>